<evidence type="ECO:0000313" key="2">
    <source>
        <dbReference type="Proteomes" id="UP001366503"/>
    </source>
</evidence>
<proteinExistence type="predicted"/>
<dbReference type="EMBL" id="JAPYKO010000009">
    <property type="protein sequence ID" value="MEI9403379.1"/>
    <property type="molecule type" value="Genomic_DNA"/>
</dbReference>
<reference evidence="1 2" key="1">
    <citation type="submission" date="2022-12" db="EMBL/GenBank/DDBJ databases">
        <authorList>
            <person name="Muema E."/>
        </authorList>
    </citation>
    <scope>NUCLEOTIDE SEQUENCE [LARGE SCALE GENOMIC DNA]</scope>
    <source>
        <strain evidence="2">1330</strain>
    </source>
</reference>
<comment type="caution">
    <text evidence="1">The sequence shown here is derived from an EMBL/GenBank/DDBJ whole genome shotgun (WGS) entry which is preliminary data.</text>
</comment>
<organism evidence="1 2">
    <name type="scientific">Mesorhizobium argentiipisi</name>
    <dbReference type="NCBI Taxonomy" id="3015175"/>
    <lineage>
        <taxon>Bacteria</taxon>
        <taxon>Pseudomonadati</taxon>
        <taxon>Pseudomonadota</taxon>
        <taxon>Alphaproteobacteria</taxon>
        <taxon>Hyphomicrobiales</taxon>
        <taxon>Phyllobacteriaceae</taxon>
        <taxon>Mesorhizobium</taxon>
    </lineage>
</organism>
<name>A0ABU8KCC9_9HYPH</name>
<dbReference type="Proteomes" id="UP001366503">
    <property type="component" value="Unassembled WGS sequence"/>
</dbReference>
<evidence type="ECO:0000313" key="1">
    <source>
        <dbReference type="EMBL" id="MEI9403379.1"/>
    </source>
</evidence>
<dbReference type="Pfam" id="PF09956">
    <property type="entry name" value="Phage_cement_2"/>
    <property type="match status" value="1"/>
</dbReference>
<dbReference type="RefSeq" id="WP_337093770.1">
    <property type="nucleotide sequence ID" value="NZ_JAPYKO010000009.1"/>
</dbReference>
<gene>
    <name evidence="1" type="ORF">O7A05_14555</name>
</gene>
<dbReference type="PIRSF" id="PIRSF030771">
    <property type="entry name" value="UCP030771"/>
    <property type="match status" value="1"/>
</dbReference>
<sequence length="115" mass="11472">MKNYVQAGNVITATAPAGGVSSGDGILYDSLFGVASTDAAEGEDFELATVGVFDLPKATGAVTFGQAIYWDDDAKVVTTDDSSTEGDNQPIGSAVAEAGSGAATARVRLAPQIAG</sequence>
<protein>
    <submittedName>
        <fullName evidence="1">DUF2190 family protein</fullName>
    </submittedName>
</protein>
<accession>A0ABU8KCC9</accession>
<keyword evidence="2" id="KW-1185">Reference proteome</keyword>
<dbReference type="InterPro" id="IPR011231">
    <property type="entry name" value="Phage_VT1-Sakai_H0018"/>
</dbReference>